<dbReference type="InParanoid" id="A0A1E7FUA9"/>
<dbReference type="OrthoDB" id="39289at2759"/>
<gene>
    <name evidence="4" type="ORF">FRACYDRAFT_231896</name>
</gene>
<dbReference type="Gene3D" id="3.40.720.10">
    <property type="entry name" value="Alkaline Phosphatase, subunit A"/>
    <property type="match status" value="1"/>
</dbReference>
<evidence type="ECO:0000256" key="2">
    <source>
        <dbReference type="ARBA" id="ARBA00022801"/>
    </source>
</evidence>
<dbReference type="EMBL" id="KV784353">
    <property type="protein sequence ID" value="OEU21750.1"/>
    <property type="molecule type" value="Genomic_DNA"/>
</dbReference>
<feature type="domain" description="Sulfatase N-terminal" evidence="3">
    <location>
        <begin position="13"/>
        <end position="342"/>
    </location>
</feature>
<evidence type="ECO:0000256" key="1">
    <source>
        <dbReference type="ARBA" id="ARBA00008779"/>
    </source>
</evidence>
<dbReference type="InterPro" id="IPR000917">
    <property type="entry name" value="Sulfatase_N"/>
</dbReference>
<dbReference type="InterPro" id="IPR017850">
    <property type="entry name" value="Alkaline_phosphatase_core_sf"/>
</dbReference>
<proteinExistence type="inferred from homology"/>
<accession>A0A1E7FUA9</accession>
<sequence>MVDEQRFPTSYDNEKLGDWFIKNLPTQTAMKRKSTELVSHYAASTACAPSRAALFTGQYPTLSGVAYTPGGAKLQNENLMYHLDFNTVPTMGDYFTEAGYRSLYRGKWHIGHAEIEFQSTRLREYGFKDNIGPDPEGPEQGNAGVNRHPLVADQAIESLDMLEASNDDTPFLLVASFLNPHDIVLFGALWLSFGYDYEQAKKVVPTYGFPPSVDEDLVAGKKPACQADYINKYGKIFLPQVQVPVYYQFYFYLQKLVDFQVGRVWNRLQESKFKDNTIVVFTSDHGDALGSHGGMHQKWHQAYEETTHVPFMISGPGIGKGKKIDILSSHIDILPTLLSLTNLNESKLRRRLKQVHTEAQSLPGRDLEDAIKGVDRKDLPVYFLTEDDVSVGTNQFSAITELPYKSVIDPSNVEAVIVRIDGVLWKYVRTFKNSLINPPTDDTPESEEFELYNLLNDPIEVINLGYDNIGTTEEAHMVMPYLQQLLIELRAEKLKHPTNLDVSI</sequence>
<dbReference type="InterPro" id="IPR050738">
    <property type="entry name" value="Sulfatase"/>
</dbReference>
<dbReference type="PANTHER" id="PTHR42693">
    <property type="entry name" value="ARYLSULFATASE FAMILY MEMBER"/>
    <property type="match status" value="1"/>
</dbReference>
<dbReference type="PANTHER" id="PTHR42693:SF53">
    <property type="entry name" value="ENDO-4-O-SULFATASE"/>
    <property type="match status" value="1"/>
</dbReference>
<dbReference type="GO" id="GO:0004065">
    <property type="term" value="F:arylsulfatase activity"/>
    <property type="evidence" value="ECO:0007669"/>
    <property type="project" value="TreeGrafter"/>
</dbReference>
<dbReference type="Proteomes" id="UP000095751">
    <property type="component" value="Unassembled WGS sequence"/>
</dbReference>
<evidence type="ECO:0000259" key="3">
    <source>
        <dbReference type="Pfam" id="PF00884"/>
    </source>
</evidence>
<keyword evidence="2" id="KW-0378">Hydrolase</keyword>
<reference evidence="4 5" key="1">
    <citation type="submission" date="2016-09" db="EMBL/GenBank/DDBJ databases">
        <title>Extensive genetic diversity and differential bi-allelic expression allows diatom success in the polar Southern Ocean.</title>
        <authorList>
            <consortium name="DOE Joint Genome Institute"/>
            <person name="Mock T."/>
            <person name="Otillar R.P."/>
            <person name="Strauss J."/>
            <person name="Dupont C."/>
            <person name="Frickenhaus S."/>
            <person name="Maumus F."/>
            <person name="Mcmullan M."/>
            <person name="Sanges R."/>
            <person name="Schmutz J."/>
            <person name="Toseland A."/>
            <person name="Valas R."/>
            <person name="Veluchamy A."/>
            <person name="Ward B.J."/>
            <person name="Allen A."/>
            <person name="Barry K."/>
            <person name="Falciatore A."/>
            <person name="Ferrante M."/>
            <person name="Fortunato A.E."/>
            <person name="Gloeckner G."/>
            <person name="Gruber A."/>
            <person name="Hipkin R."/>
            <person name="Janech M."/>
            <person name="Kroth P."/>
            <person name="Leese F."/>
            <person name="Lindquist E."/>
            <person name="Lyon B.R."/>
            <person name="Martin J."/>
            <person name="Mayer C."/>
            <person name="Parker M."/>
            <person name="Quesneville H."/>
            <person name="Raymond J."/>
            <person name="Uhlig C."/>
            <person name="Valentin K.U."/>
            <person name="Worden A.Z."/>
            <person name="Armbrust E.V."/>
            <person name="Bowler C."/>
            <person name="Green B."/>
            <person name="Moulton V."/>
            <person name="Van Oosterhout C."/>
            <person name="Grigoriev I."/>
        </authorList>
    </citation>
    <scope>NUCLEOTIDE SEQUENCE [LARGE SCALE GENOMIC DNA]</scope>
    <source>
        <strain evidence="4 5">CCMP1102</strain>
    </source>
</reference>
<dbReference type="SUPFAM" id="SSF53649">
    <property type="entry name" value="Alkaline phosphatase-like"/>
    <property type="match status" value="1"/>
</dbReference>
<evidence type="ECO:0000313" key="4">
    <source>
        <dbReference type="EMBL" id="OEU21750.1"/>
    </source>
</evidence>
<dbReference type="Pfam" id="PF00884">
    <property type="entry name" value="Sulfatase"/>
    <property type="match status" value="1"/>
</dbReference>
<protein>
    <submittedName>
        <fullName evidence="4">Alkaline phosphatase-like protein</fullName>
    </submittedName>
</protein>
<evidence type="ECO:0000313" key="5">
    <source>
        <dbReference type="Proteomes" id="UP000095751"/>
    </source>
</evidence>
<dbReference type="AlphaFoldDB" id="A0A1E7FUA9"/>
<name>A0A1E7FUA9_9STRA</name>
<organism evidence="4 5">
    <name type="scientific">Fragilariopsis cylindrus CCMP1102</name>
    <dbReference type="NCBI Taxonomy" id="635003"/>
    <lineage>
        <taxon>Eukaryota</taxon>
        <taxon>Sar</taxon>
        <taxon>Stramenopiles</taxon>
        <taxon>Ochrophyta</taxon>
        <taxon>Bacillariophyta</taxon>
        <taxon>Bacillariophyceae</taxon>
        <taxon>Bacillariophycidae</taxon>
        <taxon>Bacillariales</taxon>
        <taxon>Bacillariaceae</taxon>
        <taxon>Fragilariopsis</taxon>
    </lineage>
</organism>
<keyword evidence="5" id="KW-1185">Reference proteome</keyword>
<comment type="similarity">
    <text evidence="1">Belongs to the sulfatase family.</text>
</comment>
<dbReference type="KEGG" id="fcy:FRACYDRAFT_231896"/>